<protein>
    <submittedName>
        <fullName evidence="3">PIR Superfamily Protein</fullName>
    </submittedName>
</protein>
<evidence type="ECO:0000313" key="6">
    <source>
        <dbReference type="Proteomes" id="UP000078555"/>
    </source>
</evidence>
<keyword evidence="2" id="KW-0812">Transmembrane</keyword>
<evidence type="ECO:0000313" key="3">
    <source>
        <dbReference type="EMBL" id="SBT57477.1"/>
    </source>
</evidence>
<evidence type="ECO:0000313" key="4">
    <source>
        <dbReference type="EMBL" id="SBT57479.1"/>
    </source>
</evidence>
<dbReference type="EMBL" id="FLRD01001508">
    <property type="protein sequence ID" value="SBT57477.1"/>
    <property type="molecule type" value="Genomic_DNA"/>
</dbReference>
<organism evidence="3 6">
    <name type="scientific">Plasmodium ovale wallikeri</name>
    <dbReference type="NCBI Taxonomy" id="864142"/>
    <lineage>
        <taxon>Eukaryota</taxon>
        <taxon>Sar</taxon>
        <taxon>Alveolata</taxon>
        <taxon>Apicomplexa</taxon>
        <taxon>Aconoidasida</taxon>
        <taxon>Haemosporida</taxon>
        <taxon>Plasmodiidae</taxon>
        <taxon>Plasmodium</taxon>
        <taxon>Plasmodium (Plasmodium)</taxon>
    </lineage>
</organism>
<feature type="compositionally biased region" description="Basic and acidic residues" evidence="1">
    <location>
        <begin position="230"/>
        <end position="269"/>
    </location>
</feature>
<dbReference type="Proteomes" id="UP000078555">
    <property type="component" value="Unassembled WGS sequence"/>
</dbReference>
<dbReference type="Proteomes" id="UP000078550">
    <property type="component" value="Unassembled WGS sequence"/>
</dbReference>
<evidence type="ECO:0000256" key="2">
    <source>
        <dbReference type="SAM" id="Phobius"/>
    </source>
</evidence>
<sequence>MVLENYGFCNYFEEFVLYDHVTTPQTKIDNIPPCTLKTIDFPENFTQIQNVCENFKKLYFVLLENESYHYTNVRAQFINYWLNKELSTLKLPITAESFFSKMKSSHDSFDVLNKLNGKIHTIHANDLENMMDLYELYIIFNKIQKIIKDTTGIEQTCSYYSKECVRIYKKLIKRASESNNGTFHAALDYFKNKYEQMSKSNSGHNWEFEKLPQMPSKEEDKELPQIPSNEENKELPRKTFNNKEQEPPRKTFEKKEKESPPKTFHEKNEMLPPKPSRGKDGKMPSKPFRADIDEFNSKSCSEEVYKIPTIPSYDDIEYEFPDDTNEVYTVDKMAVLKAFPVLFLICFIIFKLAIFIPWVYKKTTAKSMSESLPQVQELLHMFARPRTEHYDTYHSAY</sequence>
<proteinExistence type="predicted"/>
<accession>A0A1A9AMP6</accession>
<keyword evidence="6" id="KW-1185">Reference proteome</keyword>
<feature type="compositionally biased region" description="Basic and acidic residues" evidence="1">
    <location>
        <begin position="277"/>
        <end position="286"/>
    </location>
</feature>
<name>A0A1A9AMP6_PLAOA</name>
<dbReference type="AlphaFoldDB" id="A0A1A9AMP6"/>
<feature type="transmembrane region" description="Helical" evidence="2">
    <location>
        <begin position="338"/>
        <end position="360"/>
    </location>
</feature>
<gene>
    <name evidence="3" type="ORF">POVWA1_081830</name>
    <name evidence="4" type="ORF">POVWA2_079920</name>
</gene>
<reference evidence="3" key="2">
    <citation type="submission" date="2016-05" db="EMBL/GenBank/DDBJ databases">
        <authorList>
            <person name="Lavstsen T."/>
            <person name="Jespersen J.S."/>
        </authorList>
    </citation>
    <scope>NUCLEOTIDE SEQUENCE [LARGE SCALE GENOMIC DNA]</scope>
</reference>
<keyword evidence="2" id="KW-1133">Transmembrane helix</keyword>
<feature type="compositionally biased region" description="Basic and acidic residues" evidence="1">
    <location>
        <begin position="206"/>
        <end position="223"/>
    </location>
</feature>
<evidence type="ECO:0000256" key="1">
    <source>
        <dbReference type="SAM" id="MobiDB-lite"/>
    </source>
</evidence>
<keyword evidence="2" id="KW-0472">Membrane</keyword>
<feature type="region of interest" description="Disordered" evidence="1">
    <location>
        <begin position="205"/>
        <end position="286"/>
    </location>
</feature>
<dbReference type="EMBL" id="FLRE01001849">
    <property type="protein sequence ID" value="SBT57479.1"/>
    <property type="molecule type" value="Genomic_DNA"/>
</dbReference>
<reference evidence="5 6" key="1">
    <citation type="submission" date="2016-05" db="EMBL/GenBank/DDBJ databases">
        <authorList>
            <person name="Naeem Raeece"/>
        </authorList>
    </citation>
    <scope>NUCLEOTIDE SEQUENCE [LARGE SCALE GENOMIC DNA]</scope>
</reference>
<evidence type="ECO:0000313" key="5">
    <source>
        <dbReference type="Proteomes" id="UP000078550"/>
    </source>
</evidence>